<name>A0A1L7WT31_9HELO</name>
<organism evidence="2 3">
    <name type="scientific">Phialocephala subalpina</name>
    <dbReference type="NCBI Taxonomy" id="576137"/>
    <lineage>
        <taxon>Eukaryota</taxon>
        <taxon>Fungi</taxon>
        <taxon>Dikarya</taxon>
        <taxon>Ascomycota</taxon>
        <taxon>Pezizomycotina</taxon>
        <taxon>Leotiomycetes</taxon>
        <taxon>Helotiales</taxon>
        <taxon>Mollisiaceae</taxon>
        <taxon>Phialocephala</taxon>
        <taxon>Phialocephala fortinii species complex</taxon>
    </lineage>
</organism>
<evidence type="ECO:0000256" key="1">
    <source>
        <dbReference type="SAM" id="Phobius"/>
    </source>
</evidence>
<keyword evidence="1" id="KW-0472">Membrane</keyword>
<evidence type="ECO:0000313" key="3">
    <source>
        <dbReference type="Proteomes" id="UP000184330"/>
    </source>
</evidence>
<dbReference type="Proteomes" id="UP000184330">
    <property type="component" value="Unassembled WGS sequence"/>
</dbReference>
<dbReference type="AlphaFoldDB" id="A0A1L7WT31"/>
<evidence type="ECO:0000313" key="2">
    <source>
        <dbReference type="EMBL" id="CZR55934.1"/>
    </source>
</evidence>
<feature type="transmembrane region" description="Helical" evidence="1">
    <location>
        <begin position="38"/>
        <end position="59"/>
    </location>
</feature>
<dbReference type="EMBL" id="FJOG01000007">
    <property type="protein sequence ID" value="CZR55934.1"/>
    <property type="molecule type" value="Genomic_DNA"/>
</dbReference>
<gene>
    <name evidence="2" type="ORF">PAC_05822</name>
</gene>
<dbReference type="OrthoDB" id="5327951at2759"/>
<dbReference type="STRING" id="576137.A0A1L7WT31"/>
<protein>
    <submittedName>
        <fullName evidence="2">Uncharacterized protein</fullName>
    </submittedName>
</protein>
<reference evidence="2 3" key="1">
    <citation type="submission" date="2016-03" db="EMBL/GenBank/DDBJ databases">
        <authorList>
            <person name="Ploux O."/>
        </authorList>
    </citation>
    <scope>NUCLEOTIDE SEQUENCE [LARGE SCALE GENOMIC DNA]</scope>
    <source>
        <strain evidence="2 3">UAMH 11012</strain>
    </source>
</reference>
<keyword evidence="3" id="KW-1185">Reference proteome</keyword>
<accession>A0A1L7WT31</accession>
<keyword evidence="1" id="KW-0812">Transmembrane</keyword>
<keyword evidence="1" id="KW-1133">Transmembrane helix</keyword>
<sequence>MVMINLAKVVNANEDEEKGSLLSNAWQLTKARPSRKTLLSFAALVIVLQGLLVFKWYFYDQEVISTPPYDVQETVGLVTAYYELLRDMRYLGRDSIAYPPHLGDKAINRTLAVHILGLDEQVYETLLQLPYVIPHEDKWDAEKGRYLNNPELADIHAQESSWWEGWMGQRRTIFWGSGHFADYRQDHILWRSRDPLNRWQTRFSRNTSFETAMIEYDGLPKTAIPLSYIRYRRYGLALVLDTASNRIVVLDTQGFGSKDPFFNRFESSKWPLHYKLPGTKFYGYEMHARLAPDLLREFIHLTSHLESGYIPGSVRNDEIYTPELSPPKWERWVKDLYREYGWPSGEPLEECQFLSLRQPTHKCDHDPMKNFRASAFLEAMKDLRHDIEVKYLRDWYCPVPRKKEVIDKMKSLGALTDEQIEYAESDQPVIPLNLDSWSGNLVFMQSGD</sequence>
<proteinExistence type="predicted"/>